<comment type="caution">
    <text evidence="2">The sequence shown here is derived from an EMBL/GenBank/DDBJ whole genome shotgun (WGS) entry which is preliminary data.</text>
</comment>
<evidence type="ECO:0000313" key="3">
    <source>
        <dbReference type="Proteomes" id="UP001165653"/>
    </source>
</evidence>
<keyword evidence="1" id="KW-0732">Signal</keyword>
<accession>A0ABT3FZX7</accession>
<protein>
    <submittedName>
        <fullName evidence="2">Uncharacterized protein</fullName>
    </submittedName>
</protein>
<dbReference type="EMBL" id="JAPDDR010000003">
    <property type="protein sequence ID" value="MCW1913136.1"/>
    <property type="molecule type" value="Genomic_DNA"/>
</dbReference>
<organism evidence="2 3">
    <name type="scientific">Luteolibacter rhizosphaerae</name>
    <dbReference type="NCBI Taxonomy" id="2989719"/>
    <lineage>
        <taxon>Bacteria</taxon>
        <taxon>Pseudomonadati</taxon>
        <taxon>Verrucomicrobiota</taxon>
        <taxon>Verrucomicrobiia</taxon>
        <taxon>Verrucomicrobiales</taxon>
        <taxon>Verrucomicrobiaceae</taxon>
        <taxon>Luteolibacter</taxon>
    </lineage>
</organism>
<name>A0ABT3FZX7_9BACT</name>
<sequence length="170" mass="18637">MKPLLIALFGVASASPAIGGDATAFQSQPSVLSKVIDSLNEAKIDHLTPKIYEDDGRSYSYYVQSATWLGTLVRGEEEFLLATATFMRSKAKGGEQAMARSHGFLLCLSKDFKLLHHCRLDPGAVLDGDKLVREGKVIADFSADDEATRTRGYLIDGSDFLPYPFSNEER</sequence>
<evidence type="ECO:0000313" key="2">
    <source>
        <dbReference type="EMBL" id="MCW1913136.1"/>
    </source>
</evidence>
<gene>
    <name evidence="2" type="ORF">OJ996_06110</name>
</gene>
<proteinExistence type="predicted"/>
<keyword evidence="3" id="KW-1185">Reference proteome</keyword>
<reference evidence="2" key="1">
    <citation type="submission" date="2022-10" db="EMBL/GenBank/DDBJ databases">
        <title>Luteolibacter sp. GHJ8, whole genome shotgun sequencing project.</title>
        <authorList>
            <person name="Zhao G."/>
            <person name="Shen L."/>
        </authorList>
    </citation>
    <scope>NUCLEOTIDE SEQUENCE</scope>
    <source>
        <strain evidence="2">GHJ8</strain>
    </source>
</reference>
<evidence type="ECO:0000256" key="1">
    <source>
        <dbReference type="SAM" id="SignalP"/>
    </source>
</evidence>
<feature type="signal peptide" evidence="1">
    <location>
        <begin position="1"/>
        <end position="19"/>
    </location>
</feature>
<dbReference type="Proteomes" id="UP001165653">
    <property type="component" value="Unassembled WGS sequence"/>
</dbReference>
<dbReference type="RefSeq" id="WP_264512286.1">
    <property type="nucleotide sequence ID" value="NZ_JAPDDR010000003.1"/>
</dbReference>
<feature type="chain" id="PRO_5045799707" evidence="1">
    <location>
        <begin position="20"/>
        <end position="170"/>
    </location>
</feature>